<dbReference type="AlphaFoldDB" id="A0A1Y2EN74"/>
<dbReference type="Gene3D" id="2.60.40.10">
    <property type="entry name" value="Immunoglobulins"/>
    <property type="match status" value="1"/>
</dbReference>
<sequence>MKSSVNYENYDLSKLLSQNSFFPPTPENDIVKHNDINNDEKKFSVINRIELLKESLIDVISNQERYDSNQDNIEINYNNIFNDSNSIKRKIFSKNINDNYQYTQNIKDIEKKGNNSNKLNNNLPISHNISQDQSYLNLISINNKKNIFVPKEEKLYNKNIIKNYDSSFLRLSNIDDHYEKYISNSLISSKSISAIEQKSINTDIRFDSDINSGEDEIINSSPIKTNKTCFNSSITYDKSTFMSNKTYVNSFFDKSNCNINTIGFRKVLGEINNVSDSKDNTLKKEDEKYLNKDNNDVIILPINNYQLSKIKCKNFPKSFNKVLKPKILNDSDEKKSDSFSYNGFIDSNNDPFNSKLEDIDVFSRSNSEQDQEPTKNKVNSFDKISNNINLDSDIEKNCESSFIDLEPYDLYKKAFYNENDFDLSSSDEFYQKKHFRNTILTKDVIKSLSSTTSSTSSFDSSIRIKKVDLDIRFTEDNQIKAEHIANMTPGTFFGMRSAPLGCLDGESLTPSQRPLFKYFTPESESPKNYHMLNLLSESNNSVISINEIDKYSNIFENISEISEISIFESKNKEESEEVLPIKCSKEEFEIKSFSKNNLLNQKINNQTLVFLSTIMEQSGYDQHKYFIDFGDVKISTRKCWYIVFQCNIVKVINWQLTQEKTIFEKKFMKDGNEFIQNHTLDIDVFSINYTHGKINPDTENTIVLSFFPTAMGKYYKKITIIIGKHKILFTIEGNGVSGKTVNITNNMKISKQNKILNETNKVTKSNNNNNNKYLILNDEAKEKKYNQELPITFESINNNIYSITFNIEKKLLFESYSKEKIICFNIKRLLFNKVYNLKINNTSNIDIKIYFNNKLNDKNSKKPNNFYAKFPDIEFSIPSKKCCFVPFKLFYNKNNIQDNLSFYTYINCNNISRKILISYKKTNFKSSLF</sequence>
<accession>A0A1Y2EN74</accession>
<dbReference type="Proteomes" id="UP000193920">
    <property type="component" value="Unassembled WGS sequence"/>
</dbReference>
<evidence type="ECO:0000313" key="1">
    <source>
        <dbReference type="EMBL" id="ORY72997.1"/>
    </source>
</evidence>
<keyword evidence="2" id="KW-1185">Reference proteome</keyword>
<evidence type="ECO:0000313" key="2">
    <source>
        <dbReference type="Proteomes" id="UP000193920"/>
    </source>
</evidence>
<proteinExistence type="predicted"/>
<gene>
    <name evidence="1" type="ORF">LY90DRAFT_666841</name>
</gene>
<comment type="caution">
    <text evidence="1">The sequence shown here is derived from an EMBL/GenBank/DDBJ whole genome shotgun (WGS) entry which is preliminary data.</text>
</comment>
<dbReference type="EMBL" id="MCOG01000036">
    <property type="protein sequence ID" value="ORY72997.1"/>
    <property type="molecule type" value="Genomic_DNA"/>
</dbReference>
<dbReference type="InterPro" id="IPR013783">
    <property type="entry name" value="Ig-like_fold"/>
</dbReference>
<protein>
    <submittedName>
        <fullName evidence="1">Uncharacterized protein</fullName>
    </submittedName>
</protein>
<name>A0A1Y2EN74_9FUNG</name>
<reference evidence="1 2" key="1">
    <citation type="submission" date="2016-08" db="EMBL/GenBank/DDBJ databases">
        <title>A Parts List for Fungal Cellulosomes Revealed by Comparative Genomics.</title>
        <authorList>
            <consortium name="DOE Joint Genome Institute"/>
            <person name="Haitjema C.H."/>
            <person name="Gilmore S.P."/>
            <person name="Henske J.K."/>
            <person name="Solomon K.V."/>
            <person name="De Groot R."/>
            <person name="Kuo A."/>
            <person name="Mondo S.J."/>
            <person name="Salamov A.A."/>
            <person name="Labutti K."/>
            <person name="Zhao Z."/>
            <person name="Chiniquy J."/>
            <person name="Barry K."/>
            <person name="Brewer H.M."/>
            <person name="Purvine S.O."/>
            <person name="Wright A.T."/>
            <person name="Boxma B."/>
            <person name="Van Alen T."/>
            <person name="Hackstein J.H."/>
            <person name="Baker S.E."/>
            <person name="Grigoriev I.V."/>
            <person name="O'Malley M.A."/>
        </authorList>
    </citation>
    <scope>NUCLEOTIDE SEQUENCE [LARGE SCALE GENOMIC DNA]</scope>
    <source>
        <strain evidence="1 2">G1</strain>
    </source>
</reference>
<organism evidence="1 2">
    <name type="scientific">Neocallimastix californiae</name>
    <dbReference type="NCBI Taxonomy" id="1754190"/>
    <lineage>
        <taxon>Eukaryota</taxon>
        <taxon>Fungi</taxon>
        <taxon>Fungi incertae sedis</taxon>
        <taxon>Chytridiomycota</taxon>
        <taxon>Chytridiomycota incertae sedis</taxon>
        <taxon>Neocallimastigomycetes</taxon>
        <taxon>Neocallimastigales</taxon>
        <taxon>Neocallimastigaceae</taxon>
        <taxon>Neocallimastix</taxon>
    </lineage>
</organism>
<dbReference type="OrthoDB" id="2160201at2759"/>